<evidence type="ECO:0000313" key="15">
    <source>
        <dbReference type="EMBL" id="MDE46806.1"/>
    </source>
</evidence>
<comment type="subcellular location">
    <subcellularLocation>
        <location evidence="1">Lysosome</location>
    </subcellularLocation>
    <subcellularLocation>
        <location evidence="2">Nucleus</location>
        <location evidence="2">Nuclear pore complex</location>
    </subcellularLocation>
</comment>
<evidence type="ECO:0000256" key="10">
    <source>
        <dbReference type="ARBA" id="ARBA00023010"/>
    </source>
</evidence>
<evidence type="ECO:0000256" key="8">
    <source>
        <dbReference type="ARBA" id="ARBA00022816"/>
    </source>
</evidence>
<feature type="repeat" description="WD" evidence="14">
    <location>
        <begin position="243"/>
        <end position="278"/>
    </location>
</feature>
<dbReference type="GO" id="GO:0051028">
    <property type="term" value="P:mRNA transport"/>
    <property type="evidence" value="ECO:0007669"/>
    <property type="project" value="UniProtKB-KW"/>
</dbReference>
<organism evidence="15">
    <name type="scientific">Aceria tosichella</name>
    <name type="common">wheat curl mite</name>
    <dbReference type="NCBI Taxonomy" id="561515"/>
    <lineage>
        <taxon>Eukaryota</taxon>
        <taxon>Metazoa</taxon>
        <taxon>Ecdysozoa</taxon>
        <taxon>Arthropoda</taxon>
        <taxon>Chelicerata</taxon>
        <taxon>Arachnida</taxon>
        <taxon>Acari</taxon>
        <taxon>Acariformes</taxon>
        <taxon>Trombidiformes</taxon>
        <taxon>Prostigmata</taxon>
        <taxon>Eupodina</taxon>
        <taxon>Eriophyoidea</taxon>
        <taxon>Eriophyidae</taxon>
        <taxon>Eriophyinae</taxon>
        <taxon>Aceriini</taxon>
        <taxon>Aceria</taxon>
    </lineage>
</organism>
<dbReference type="GO" id="GO:0090114">
    <property type="term" value="P:COPII-coated vesicle budding"/>
    <property type="evidence" value="ECO:0007669"/>
    <property type="project" value="TreeGrafter"/>
</dbReference>
<keyword evidence="11" id="KW-0906">Nuclear pore complex</keyword>
<name>A0A6G1S8G9_9ACAR</name>
<dbReference type="GO" id="GO:0005198">
    <property type="term" value="F:structural molecule activity"/>
    <property type="evidence" value="ECO:0007669"/>
    <property type="project" value="InterPro"/>
</dbReference>
<keyword evidence="9" id="KW-0653">Protein transport</keyword>
<dbReference type="AlphaFoldDB" id="A0A6G1S8G9"/>
<evidence type="ECO:0000256" key="5">
    <source>
        <dbReference type="ARBA" id="ARBA00022448"/>
    </source>
</evidence>
<sequence>MVSVLHQIETNHEELIHDSQADFYGTRLATCSGDCKIKIYELNGNHSKLLETLNGHEGPVWQLDWSHPEYGNLLASCSYDRKVIIWKEINGKWEKIKEHKEHDSSVNSVQWAPREFGLMLACGSSDQSISILKFRTEDEDWESRKIPNAHSQGVNAVSWAPPISSVSTIYRPNVNMGTNNTSSSGVNSAGAGGLNATAISGDTVTMLSKPVLVERLVSGGCDSLVKIWKYDRDSDKWIEERQLDAHTDWVRDVAWAPSIGLPKWYIASCSQDKKVIIWTNAEGPNGHEWESKVLNDFNDIVWHVSWSVMGNILAVSCGENRVSLWKEDMNGDFRCISDVSTQN</sequence>
<protein>
    <recommendedName>
        <fullName evidence="4">Protein SEC13 homolog</fullName>
    </recommendedName>
</protein>
<dbReference type="Gene3D" id="2.130.10.10">
    <property type="entry name" value="YVTN repeat-like/Quinoprotein amine dehydrogenase"/>
    <property type="match status" value="1"/>
</dbReference>
<dbReference type="InterPro" id="IPR037363">
    <property type="entry name" value="Sec13/Seh1_fam"/>
</dbReference>
<evidence type="ECO:0000256" key="3">
    <source>
        <dbReference type="ARBA" id="ARBA00010102"/>
    </source>
</evidence>
<evidence type="ECO:0000256" key="9">
    <source>
        <dbReference type="ARBA" id="ARBA00022927"/>
    </source>
</evidence>
<comment type="similarity">
    <text evidence="3">Belongs to the WD repeat SEC13 family.</text>
</comment>
<evidence type="ECO:0000256" key="6">
    <source>
        <dbReference type="ARBA" id="ARBA00022574"/>
    </source>
</evidence>
<evidence type="ECO:0000256" key="14">
    <source>
        <dbReference type="PROSITE-ProRule" id="PRU00221"/>
    </source>
</evidence>
<reference evidence="15" key="1">
    <citation type="submission" date="2018-10" db="EMBL/GenBank/DDBJ databases">
        <title>Transcriptome assembly of Aceria tosichella (Wheat curl mite) Type 2.</title>
        <authorList>
            <person name="Scully E.D."/>
            <person name="Geib S.M."/>
            <person name="Palmer N.A."/>
            <person name="Gupta A.K."/>
            <person name="Sarath G."/>
            <person name="Tatineni S."/>
        </authorList>
    </citation>
    <scope>NUCLEOTIDE SEQUENCE</scope>
    <source>
        <strain evidence="15">LincolnNE</strain>
    </source>
</reference>
<accession>A0A6G1S8G9</accession>
<dbReference type="GO" id="GO:0006606">
    <property type="term" value="P:protein import into nucleus"/>
    <property type="evidence" value="ECO:0007669"/>
    <property type="project" value="TreeGrafter"/>
</dbReference>
<evidence type="ECO:0000256" key="1">
    <source>
        <dbReference type="ARBA" id="ARBA00004371"/>
    </source>
</evidence>
<keyword evidence="8" id="KW-0509">mRNA transport</keyword>
<dbReference type="PANTHER" id="PTHR11024:SF2">
    <property type="entry name" value="PROTEIN SEC13 HOMOLOG"/>
    <property type="match status" value="1"/>
</dbReference>
<dbReference type="GO" id="GO:0005764">
    <property type="term" value="C:lysosome"/>
    <property type="evidence" value="ECO:0007669"/>
    <property type="project" value="UniProtKB-SubCell"/>
</dbReference>
<evidence type="ECO:0000256" key="2">
    <source>
        <dbReference type="ARBA" id="ARBA00004567"/>
    </source>
</evidence>
<keyword evidence="12" id="KW-0458">Lysosome</keyword>
<keyword evidence="6 14" id="KW-0853">WD repeat</keyword>
<dbReference type="GO" id="GO:0030127">
    <property type="term" value="C:COPII vesicle coat"/>
    <property type="evidence" value="ECO:0007669"/>
    <property type="project" value="TreeGrafter"/>
</dbReference>
<evidence type="ECO:0000256" key="13">
    <source>
        <dbReference type="ARBA" id="ARBA00023242"/>
    </source>
</evidence>
<keyword evidence="10" id="KW-0811">Translocation</keyword>
<keyword evidence="7" id="KW-0677">Repeat</keyword>
<dbReference type="PANTHER" id="PTHR11024">
    <property type="entry name" value="NUCLEAR PORE COMPLEX PROTEIN SEC13 / SEH1 FAMILY MEMBER"/>
    <property type="match status" value="1"/>
</dbReference>
<proteinExistence type="inferred from homology"/>
<evidence type="ECO:0000256" key="11">
    <source>
        <dbReference type="ARBA" id="ARBA00023132"/>
    </source>
</evidence>
<dbReference type="GO" id="GO:0032527">
    <property type="term" value="P:protein exit from endoplasmic reticulum"/>
    <property type="evidence" value="ECO:0007669"/>
    <property type="project" value="TreeGrafter"/>
</dbReference>
<feature type="repeat" description="WD" evidence="14">
    <location>
        <begin position="53"/>
        <end position="87"/>
    </location>
</feature>
<evidence type="ECO:0000256" key="7">
    <source>
        <dbReference type="ARBA" id="ARBA00022737"/>
    </source>
</evidence>
<dbReference type="Pfam" id="PF00400">
    <property type="entry name" value="WD40"/>
    <property type="match status" value="4"/>
</dbReference>
<dbReference type="SUPFAM" id="SSF50978">
    <property type="entry name" value="WD40 repeat-like"/>
    <property type="match status" value="1"/>
</dbReference>
<dbReference type="InterPro" id="IPR015943">
    <property type="entry name" value="WD40/YVTN_repeat-like_dom_sf"/>
</dbReference>
<evidence type="ECO:0000256" key="4">
    <source>
        <dbReference type="ARBA" id="ARBA00019195"/>
    </source>
</evidence>
<dbReference type="SMART" id="SM00320">
    <property type="entry name" value="WD40"/>
    <property type="match status" value="6"/>
</dbReference>
<keyword evidence="5" id="KW-0813">Transport</keyword>
<dbReference type="PROSITE" id="PS50082">
    <property type="entry name" value="WD_REPEATS_2"/>
    <property type="match status" value="2"/>
</dbReference>
<dbReference type="PROSITE" id="PS50294">
    <property type="entry name" value="WD_REPEATS_REGION"/>
    <property type="match status" value="1"/>
</dbReference>
<dbReference type="GO" id="GO:0031080">
    <property type="term" value="C:nuclear pore outer ring"/>
    <property type="evidence" value="ECO:0007669"/>
    <property type="project" value="TreeGrafter"/>
</dbReference>
<dbReference type="InterPro" id="IPR036322">
    <property type="entry name" value="WD40_repeat_dom_sf"/>
</dbReference>
<dbReference type="GO" id="GO:0032008">
    <property type="term" value="P:positive regulation of TOR signaling"/>
    <property type="evidence" value="ECO:0007669"/>
    <property type="project" value="TreeGrafter"/>
</dbReference>
<evidence type="ECO:0000256" key="12">
    <source>
        <dbReference type="ARBA" id="ARBA00023228"/>
    </source>
</evidence>
<keyword evidence="13" id="KW-0539">Nucleus</keyword>
<gene>
    <name evidence="15" type="primary">Sec13</name>
    <name evidence="15" type="ORF">g.716</name>
</gene>
<dbReference type="InterPro" id="IPR001680">
    <property type="entry name" value="WD40_rpt"/>
</dbReference>
<dbReference type="EMBL" id="GGYP01002035">
    <property type="protein sequence ID" value="MDE46806.1"/>
    <property type="molecule type" value="Transcribed_RNA"/>
</dbReference>